<feature type="non-terminal residue" evidence="5">
    <location>
        <position position="1"/>
    </location>
</feature>
<name>W1YUU1_9ZZZZ</name>
<dbReference type="GO" id="GO:0016020">
    <property type="term" value="C:membrane"/>
    <property type="evidence" value="ECO:0007669"/>
    <property type="project" value="InterPro"/>
</dbReference>
<accession>W1YUU1</accession>
<comment type="caution">
    <text evidence="5">The sequence shown here is derived from an EMBL/GenBank/DDBJ whole genome shotgun (WGS) entry which is preliminary data.</text>
</comment>
<dbReference type="InterPro" id="IPR036640">
    <property type="entry name" value="ABC1_TM_sf"/>
</dbReference>
<proteinExistence type="predicted"/>
<reference evidence="5" key="1">
    <citation type="submission" date="2013-12" db="EMBL/GenBank/DDBJ databases">
        <title>A Varibaculum cambriense genome reconstructed from a premature infant gut community with otherwise low bacterial novelty that shifts toward anaerobic metabolism during the third week of life.</title>
        <authorList>
            <person name="Brown C.T."/>
            <person name="Sharon I."/>
            <person name="Thomas B.C."/>
            <person name="Castelle C.J."/>
            <person name="Morowitz M.J."/>
            <person name="Banfield J.F."/>
        </authorList>
    </citation>
    <scope>NUCLEOTIDE SEQUENCE</scope>
</reference>
<gene>
    <name evidence="5" type="ORF">Q604_UNBC01053G0001</name>
</gene>
<protein>
    <submittedName>
        <fullName evidence="5">ABC superfamily ATP binding cassette transporter, ABC/membrane protein</fullName>
    </submittedName>
</protein>
<sequence>LVLIPLLLVVVGLLMSRLLPHFKSMQSRIDRVNLVMREQIQGVRVIRAFVRQRQRREVFDRANQDLT</sequence>
<keyword evidence="3" id="KW-0472">Membrane</keyword>
<evidence type="ECO:0000256" key="3">
    <source>
        <dbReference type="ARBA" id="ARBA00023136"/>
    </source>
</evidence>
<feature type="domain" description="ABC transmembrane type-1" evidence="4">
    <location>
        <begin position="1"/>
        <end position="67"/>
    </location>
</feature>
<dbReference type="SUPFAM" id="SSF90123">
    <property type="entry name" value="ABC transporter transmembrane region"/>
    <property type="match status" value="1"/>
</dbReference>
<evidence type="ECO:0000259" key="4">
    <source>
        <dbReference type="PROSITE" id="PS50929"/>
    </source>
</evidence>
<dbReference type="EMBL" id="AZMM01001053">
    <property type="protein sequence ID" value="ETJ44944.1"/>
    <property type="molecule type" value="Genomic_DNA"/>
</dbReference>
<dbReference type="AlphaFoldDB" id="W1YUU1"/>
<dbReference type="GO" id="GO:0005524">
    <property type="term" value="F:ATP binding"/>
    <property type="evidence" value="ECO:0007669"/>
    <property type="project" value="InterPro"/>
</dbReference>
<evidence type="ECO:0000313" key="5">
    <source>
        <dbReference type="EMBL" id="ETJ44944.1"/>
    </source>
</evidence>
<feature type="non-terminal residue" evidence="5">
    <location>
        <position position="67"/>
    </location>
</feature>
<dbReference type="Gene3D" id="1.20.1560.10">
    <property type="entry name" value="ABC transporter type 1, transmembrane domain"/>
    <property type="match status" value="1"/>
</dbReference>
<dbReference type="PROSITE" id="PS50929">
    <property type="entry name" value="ABC_TM1F"/>
    <property type="match status" value="1"/>
</dbReference>
<organism evidence="5">
    <name type="scientific">human gut metagenome</name>
    <dbReference type="NCBI Taxonomy" id="408170"/>
    <lineage>
        <taxon>unclassified sequences</taxon>
        <taxon>metagenomes</taxon>
        <taxon>organismal metagenomes</taxon>
    </lineage>
</organism>
<keyword evidence="2" id="KW-1133">Transmembrane helix</keyword>
<dbReference type="InterPro" id="IPR011527">
    <property type="entry name" value="ABC1_TM_dom"/>
</dbReference>
<evidence type="ECO:0000256" key="1">
    <source>
        <dbReference type="ARBA" id="ARBA00022692"/>
    </source>
</evidence>
<dbReference type="GO" id="GO:0140359">
    <property type="term" value="F:ABC-type transporter activity"/>
    <property type="evidence" value="ECO:0007669"/>
    <property type="project" value="InterPro"/>
</dbReference>
<dbReference type="Pfam" id="PF00664">
    <property type="entry name" value="ABC_membrane"/>
    <property type="match status" value="1"/>
</dbReference>
<keyword evidence="1" id="KW-0812">Transmembrane</keyword>
<evidence type="ECO:0000256" key="2">
    <source>
        <dbReference type="ARBA" id="ARBA00022989"/>
    </source>
</evidence>